<comment type="caution">
    <text evidence="2">The sequence shown here is derived from an EMBL/GenBank/DDBJ whole genome shotgun (WGS) entry which is preliminary data.</text>
</comment>
<dbReference type="Proteomes" id="UP000094412">
    <property type="component" value="Unassembled WGS sequence"/>
</dbReference>
<dbReference type="CDD" id="cd02227">
    <property type="entry name" value="cupin_TM1112-like"/>
    <property type="match status" value="1"/>
</dbReference>
<dbReference type="Gene3D" id="2.60.120.10">
    <property type="entry name" value="Jelly Rolls"/>
    <property type="match status" value="1"/>
</dbReference>
<evidence type="ECO:0000313" key="2">
    <source>
        <dbReference type="EMBL" id="OCX20003.1"/>
    </source>
</evidence>
<protein>
    <recommendedName>
        <fullName evidence="1">(S)-ureidoglycine aminohydrolase cupin domain-containing protein</fullName>
    </recommendedName>
</protein>
<evidence type="ECO:0000313" key="3">
    <source>
        <dbReference type="Proteomes" id="UP000094412"/>
    </source>
</evidence>
<dbReference type="InterPro" id="IPR014710">
    <property type="entry name" value="RmlC-like_jellyroll"/>
</dbReference>
<dbReference type="AlphaFoldDB" id="A0A1C2DZD8"/>
<dbReference type="OrthoDB" id="9799053at2"/>
<dbReference type="SUPFAM" id="SSF51182">
    <property type="entry name" value="RmlC-like cupins"/>
    <property type="match status" value="1"/>
</dbReference>
<gene>
    <name evidence="2" type="ORF">QV13_10475</name>
</gene>
<dbReference type="InterPro" id="IPR008579">
    <property type="entry name" value="UGlyAH_Cupin_dom"/>
</dbReference>
<keyword evidence="3" id="KW-1185">Reference proteome</keyword>
<dbReference type="STRING" id="1566387.QV13_10475"/>
<name>A0A1C2DZD8_9HYPH</name>
<dbReference type="Pfam" id="PF05899">
    <property type="entry name" value="Cupin_3"/>
    <property type="match status" value="1"/>
</dbReference>
<accession>A0A1C2DZD8</accession>
<dbReference type="PANTHER" id="PTHR40943">
    <property type="entry name" value="CYTOPLASMIC PROTEIN-RELATED"/>
    <property type="match status" value="1"/>
</dbReference>
<organism evidence="2 3">
    <name type="scientific">Mesorhizobium hungaricum</name>
    <dbReference type="NCBI Taxonomy" id="1566387"/>
    <lineage>
        <taxon>Bacteria</taxon>
        <taxon>Pseudomonadati</taxon>
        <taxon>Pseudomonadota</taxon>
        <taxon>Alphaproteobacteria</taxon>
        <taxon>Hyphomicrobiales</taxon>
        <taxon>Phyllobacteriaceae</taxon>
        <taxon>Mesorhizobium</taxon>
    </lineage>
</organism>
<proteinExistence type="predicted"/>
<sequence>MTRTTVLKFGKVENADTSDLPGWVVVEGKPTMKTAVQHTTKDGKVLSGTWQATPGTYHATYTDYEFVHMIAGRIVITPDGGEPVEVGPGDAFVVEADFKGTWKIVEPVTKHFVVTVGS</sequence>
<dbReference type="RefSeq" id="WP_024923709.1">
    <property type="nucleotide sequence ID" value="NZ_MDEO01000030.1"/>
</dbReference>
<feature type="domain" description="(S)-ureidoglycine aminohydrolase cupin" evidence="1">
    <location>
        <begin position="41"/>
        <end position="112"/>
    </location>
</feature>
<evidence type="ECO:0000259" key="1">
    <source>
        <dbReference type="Pfam" id="PF05899"/>
    </source>
</evidence>
<dbReference type="InterPro" id="IPR011051">
    <property type="entry name" value="RmlC_Cupin_sf"/>
</dbReference>
<dbReference type="PANTHER" id="PTHR40943:SF1">
    <property type="entry name" value="CYTOPLASMIC PROTEIN"/>
    <property type="match status" value="1"/>
</dbReference>
<dbReference type="EMBL" id="MDEO01000030">
    <property type="protein sequence ID" value="OCX20003.1"/>
    <property type="molecule type" value="Genomic_DNA"/>
</dbReference>
<reference evidence="2 3" key="1">
    <citation type="submission" date="2016-08" db="EMBL/GenBank/DDBJ databases">
        <title>Whole genome sequence of Mesorhizobium sp. strain UASWS1009 isolated from industrial sewage.</title>
        <authorList>
            <person name="Crovadore J."/>
            <person name="Calmin G."/>
            <person name="Chablais R."/>
            <person name="Cochard B."/>
            <person name="Lefort F."/>
        </authorList>
    </citation>
    <scope>NUCLEOTIDE SEQUENCE [LARGE SCALE GENOMIC DNA]</scope>
    <source>
        <strain evidence="2 3">UASWS1009</strain>
    </source>
</reference>